<organism evidence="4 5">
    <name type="scientific">Aspergillus ellipticus CBS 707.79</name>
    <dbReference type="NCBI Taxonomy" id="1448320"/>
    <lineage>
        <taxon>Eukaryota</taxon>
        <taxon>Fungi</taxon>
        <taxon>Dikarya</taxon>
        <taxon>Ascomycota</taxon>
        <taxon>Pezizomycotina</taxon>
        <taxon>Eurotiomycetes</taxon>
        <taxon>Eurotiomycetidae</taxon>
        <taxon>Eurotiales</taxon>
        <taxon>Aspergillaceae</taxon>
        <taxon>Aspergillus</taxon>
        <taxon>Aspergillus subgen. Circumdati</taxon>
    </lineage>
</organism>
<evidence type="ECO:0000259" key="3">
    <source>
        <dbReference type="Pfam" id="PF07993"/>
    </source>
</evidence>
<keyword evidence="1" id="KW-0596">Phosphopantetheine</keyword>
<dbReference type="VEuPathDB" id="FungiDB:BO71DRAFT_400865"/>
<dbReference type="OrthoDB" id="408177at2759"/>
<reference evidence="4 5" key="1">
    <citation type="submission" date="2018-02" db="EMBL/GenBank/DDBJ databases">
        <title>The genomes of Aspergillus section Nigri reveals drivers in fungal speciation.</title>
        <authorList>
            <consortium name="DOE Joint Genome Institute"/>
            <person name="Vesth T.C."/>
            <person name="Nybo J."/>
            <person name="Theobald S."/>
            <person name="Brandl J."/>
            <person name="Frisvad J.C."/>
            <person name="Nielsen K.F."/>
            <person name="Lyhne E.K."/>
            <person name="Kogle M.E."/>
            <person name="Kuo A."/>
            <person name="Riley R."/>
            <person name="Clum A."/>
            <person name="Nolan M."/>
            <person name="Lipzen A."/>
            <person name="Salamov A."/>
            <person name="Henrissat B."/>
            <person name="Wiebenga A."/>
            <person name="De vries R.P."/>
            <person name="Grigoriev I.V."/>
            <person name="Mortensen U.H."/>
            <person name="Andersen M.R."/>
            <person name="Baker S.E."/>
        </authorList>
    </citation>
    <scope>NUCLEOTIDE SEQUENCE [LARGE SCALE GENOMIC DNA]</scope>
    <source>
        <strain evidence="4 5">CBS 707.79</strain>
    </source>
</reference>
<gene>
    <name evidence="4" type="ORF">BO71DRAFT_400865</name>
</gene>
<keyword evidence="2" id="KW-0597">Phosphoprotein</keyword>
<dbReference type="EMBL" id="KZ825926">
    <property type="protein sequence ID" value="PYH92090.1"/>
    <property type="molecule type" value="Genomic_DNA"/>
</dbReference>
<dbReference type="SUPFAM" id="SSF51735">
    <property type="entry name" value="NAD(P)-binding Rossmann-fold domains"/>
    <property type="match status" value="1"/>
</dbReference>
<evidence type="ECO:0000313" key="5">
    <source>
        <dbReference type="Proteomes" id="UP000247810"/>
    </source>
</evidence>
<dbReference type="InterPro" id="IPR013120">
    <property type="entry name" value="FAR_NAD-bd"/>
</dbReference>
<dbReference type="AlphaFoldDB" id="A0A319D444"/>
<dbReference type="STRING" id="1448320.A0A319D444"/>
<dbReference type="Gene3D" id="3.40.50.720">
    <property type="entry name" value="NAD(P)-binding Rossmann-like Domain"/>
    <property type="match status" value="1"/>
</dbReference>
<dbReference type="Proteomes" id="UP000247810">
    <property type="component" value="Unassembled WGS sequence"/>
</dbReference>
<name>A0A319D444_9EURO</name>
<dbReference type="PANTHER" id="PTHR44845:SF6">
    <property type="entry name" value="BETA-ALANINE-ACTIVATING ENZYME"/>
    <property type="match status" value="1"/>
</dbReference>
<evidence type="ECO:0000313" key="4">
    <source>
        <dbReference type="EMBL" id="PYH92090.1"/>
    </source>
</evidence>
<dbReference type="InterPro" id="IPR036291">
    <property type="entry name" value="NAD(P)-bd_dom_sf"/>
</dbReference>
<evidence type="ECO:0000256" key="1">
    <source>
        <dbReference type="ARBA" id="ARBA00022450"/>
    </source>
</evidence>
<sequence length="288" mass="32174">MVFHPGAKVSYVAPYSSHRQANTIGTLNILEFSNHRRLKALHYSSTITSYGPTGFVTGARLLPEDERPAAHLAALPYDTGYAQSQNVAEGIIWDAIDHGFPIAIHRPGFVLGESGICNPDDFTSRLFMSCMEMGSYPSLPGQRQEFVPVVDFVVNSMLHISTKQTNLGHAYNLVHPNLDDAISTIASFELINELSPYQMKGIPYDDWVNSMSERVDDPLHPLTPMLRERVCDQKTRWEVYEGMSEYGRANMVQALQDAPEVLHCRPIETVFQRSLQSRMPCCGRKGGG</sequence>
<keyword evidence="5" id="KW-1185">Reference proteome</keyword>
<protein>
    <recommendedName>
        <fullName evidence="3">Thioester reductase (TE) domain-containing protein</fullName>
    </recommendedName>
</protein>
<dbReference type="Pfam" id="PF07993">
    <property type="entry name" value="NAD_binding_4"/>
    <property type="match status" value="1"/>
</dbReference>
<evidence type="ECO:0000256" key="2">
    <source>
        <dbReference type="ARBA" id="ARBA00022553"/>
    </source>
</evidence>
<feature type="domain" description="Thioester reductase (TE)" evidence="3">
    <location>
        <begin position="2"/>
        <end position="157"/>
    </location>
</feature>
<proteinExistence type="predicted"/>
<accession>A0A319D444</accession>
<dbReference type="PANTHER" id="PTHR44845">
    <property type="entry name" value="CARRIER DOMAIN-CONTAINING PROTEIN"/>
    <property type="match status" value="1"/>
</dbReference>